<dbReference type="EMBL" id="CM002912">
    <property type="protein sequence ID" value="KMY98167.1"/>
    <property type="molecule type" value="Genomic_DNA"/>
</dbReference>
<keyword evidence="5" id="KW-0677">Repeat</keyword>
<dbReference type="InterPro" id="IPR001881">
    <property type="entry name" value="EGF-like_Ca-bd_dom"/>
</dbReference>
<dbReference type="PROSITE" id="PS01186">
    <property type="entry name" value="EGF_2"/>
    <property type="match status" value="1"/>
</dbReference>
<dbReference type="GO" id="GO:0005576">
    <property type="term" value="C:extracellular region"/>
    <property type="evidence" value="ECO:0007669"/>
    <property type="project" value="UniProtKB-SubCell"/>
</dbReference>
<keyword evidence="8" id="KW-0768">Sushi</keyword>
<dbReference type="OrthoDB" id="10045365at2759"/>
<evidence type="ECO:0000256" key="5">
    <source>
        <dbReference type="ARBA" id="ARBA00022737"/>
    </source>
</evidence>
<keyword evidence="6 8" id="KW-1015">Disulfide bond</keyword>
<evidence type="ECO:0000256" key="7">
    <source>
        <dbReference type="ARBA" id="ARBA00023180"/>
    </source>
</evidence>
<evidence type="ECO:0000256" key="8">
    <source>
        <dbReference type="PROSITE-ProRule" id="PRU00302"/>
    </source>
</evidence>
<dbReference type="Pfam" id="PF07645">
    <property type="entry name" value="EGF_CA"/>
    <property type="match status" value="2"/>
</dbReference>
<dbReference type="InterPro" id="IPR035976">
    <property type="entry name" value="Sushi/SCR/CCP_sf"/>
</dbReference>
<dbReference type="SUPFAM" id="SSF57196">
    <property type="entry name" value="EGF/Laminin"/>
    <property type="match status" value="2"/>
</dbReference>
<dbReference type="SMART" id="SM00032">
    <property type="entry name" value="CCP"/>
    <property type="match status" value="3"/>
</dbReference>
<dbReference type="FunFam" id="2.10.25.10:FF:000240">
    <property type="entry name" value="Vitamin K-dependent protein S"/>
    <property type="match status" value="1"/>
</dbReference>
<dbReference type="SMART" id="SM00181">
    <property type="entry name" value="EGF"/>
    <property type="match status" value="3"/>
</dbReference>
<feature type="chain" id="PRO_5007412102" evidence="9">
    <location>
        <begin position="25"/>
        <end position="489"/>
    </location>
</feature>
<comment type="subcellular location">
    <subcellularLocation>
        <location evidence="1">Secreted</location>
    </subcellularLocation>
</comment>
<dbReference type="InterPro" id="IPR018097">
    <property type="entry name" value="EGF_Ca-bd_CS"/>
</dbReference>
<keyword evidence="2" id="KW-0964">Secreted</keyword>
<reference evidence="14" key="2">
    <citation type="submission" date="2014-06" db="EMBL/GenBank/DDBJ databases">
        <authorList>
            <person name="Hu T."/>
            <person name="Eisen M.B."/>
            <person name="Thornton K.R."/>
            <person name="Andolfatto P."/>
        </authorList>
    </citation>
    <scope>NUCLEOTIDE SEQUENCE</scope>
    <source>
        <strain evidence="14">W501</strain>
    </source>
</reference>
<feature type="disulfide bond" evidence="8">
    <location>
        <begin position="373"/>
        <end position="400"/>
    </location>
</feature>
<feature type="domain" description="Sushi" evidence="10">
    <location>
        <begin position="341"/>
        <end position="402"/>
    </location>
</feature>
<dbReference type="Gene3D" id="2.10.25.10">
    <property type="entry name" value="Laminin"/>
    <property type="match status" value="4"/>
</dbReference>
<evidence type="ECO:0000313" key="13">
    <source>
        <dbReference type="EMBL" id="KMY98168.1"/>
    </source>
</evidence>
<dbReference type="SUPFAM" id="SSF57535">
    <property type="entry name" value="Complement control module/SCR domain"/>
    <property type="match status" value="2"/>
</dbReference>
<dbReference type="Gene3D" id="2.10.70.10">
    <property type="entry name" value="Complement Module, domain 1"/>
    <property type="match status" value="2"/>
</dbReference>
<dbReference type="PROSITE" id="PS50923">
    <property type="entry name" value="SUSHI"/>
    <property type="match status" value="2"/>
</dbReference>
<dbReference type="Pfam" id="PF12662">
    <property type="entry name" value="cEGF"/>
    <property type="match status" value="2"/>
</dbReference>
<reference evidence="14" key="3">
    <citation type="submission" date="2015-04" db="EMBL/GenBank/DDBJ databases">
        <authorList>
            <consortium name="FlyBase"/>
        </authorList>
    </citation>
    <scope>NUCLEOTIDE SEQUENCE</scope>
    <source>
        <strain evidence="14">W501</strain>
    </source>
</reference>
<dbReference type="PROSITE" id="PS01187">
    <property type="entry name" value="EGF_CA"/>
    <property type="match status" value="1"/>
</dbReference>
<dbReference type="PANTHER" id="PTHR47333">
    <property type="entry name" value="VON WILLEBRAND FACTOR C AND EGF DOMAIN-CONTAINING PROTEIN"/>
    <property type="match status" value="1"/>
</dbReference>
<evidence type="ECO:0000259" key="10">
    <source>
        <dbReference type="PROSITE" id="PS50923"/>
    </source>
</evidence>
<evidence type="ECO:0000256" key="6">
    <source>
        <dbReference type="ARBA" id="ARBA00023157"/>
    </source>
</evidence>
<dbReference type="SUPFAM" id="SSF57184">
    <property type="entry name" value="Growth factor receptor domain"/>
    <property type="match status" value="1"/>
</dbReference>
<dbReference type="InterPro" id="IPR009030">
    <property type="entry name" value="Growth_fac_rcpt_cys_sf"/>
</dbReference>
<dbReference type="Pfam" id="PF00084">
    <property type="entry name" value="Sushi"/>
    <property type="match status" value="2"/>
</dbReference>
<keyword evidence="4 9" id="KW-0732">Signal</keyword>
<dbReference type="GO" id="GO:0008039">
    <property type="term" value="P:synaptic target recognition"/>
    <property type="evidence" value="ECO:0007669"/>
    <property type="project" value="EnsemblMetazoa"/>
</dbReference>
<evidence type="ECO:0000256" key="4">
    <source>
        <dbReference type="ARBA" id="ARBA00022729"/>
    </source>
</evidence>
<feature type="signal peptide" evidence="9">
    <location>
        <begin position="1"/>
        <end position="24"/>
    </location>
</feature>
<evidence type="ECO:0000256" key="3">
    <source>
        <dbReference type="ARBA" id="ARBA00022536"/>
    </source>
</evidence>
<evidence type="ECO:0000256" key="2">
    <source>
        <dbReference type="ARBA" id="ARBA00022525"/>
    </source>
</evidence>
<dbReference type="GO" id="GO:0005509">
    <property type="term" value="F:calcium ion binding"/>
    <property type="evidence" value="ECO:0007669"/>
    <property type="project" value="InterPro"/>
</dbReference>
<dbReference type="FunFam" id="2.10.25.10:FF:000935">
    <property type="entry name" value="Matrilin 3a"/>
    <property type="match status" value="1"/>
</dbReference>
<protein>
    <submittedName>
        <fullName evidence="11">Uncharacterized protein, isoform B</fullName>
    </submittedName>
    <submittedName>
        <fullName evidence="12">Uncharacterized protein, isoform C</fullName>
    </submittedName>
    <submittedName>
        <fullName evidence="13">Uncharacterized protein, isoform D</fullName>
    </submittedName>
    <submittedName>
        <fullName evidence="14">Uncharacterized protein, isoform E</fullName>
    </submittedName>
</protein>
<evidence type="ECO:0000256" key="9">
    <source>
        <dbReference type="SAM" id="SignalP"/>
    </source>
</evidence>
<evidence type="ECO:0000313" key="11">
    <source>
        <dbReference type="EMBL" id="KMY98166.1"/>
    </source>
</evidence>
<dbReference type="KEGG" id="dsi:Dsimw501_GD14034"/>
<dbReference type="InterPro" id="IPR026823">
    <property type="entry name" value="cEGF"/>
</dbReference>
<dbReference type="EMBL" id="CM002912">
    <property type="protein sequence ID" value="KMY98169.1"/>
    <property type="molecule type" value="Genomic_DNA"/>
</dbReference>
<dbReference type="PANTHER" id="PTHR47333:SF4">
    <property type="entry name" value="EGF-LIKE DOMAIN-CONTAINING PROTEIN"/>
    <property type="match status" value="1"/>
</dbReference>
<dbReference type="CDD" id="cd00033">
    <property type="entry name" value="CCP"/>
    <property type="match status" value="1"/>
</dbReference>
<feature type="domain" description="Sushi" evidence="10">
    <location>
        <begin position="46"/>
        <end position="108"/>
    </location>
</feature>
<dbReference type="InterPro" id="IPR049883">
    <property type="entry name" value="NOTCH1_EGF-like"/>
</dbReference>
<proteinExistence type="predicted"/>
<dbReference type="AlphaFoldDB" id="A0A0J9RS81"/>
<comment type="caution">
    <text evidence="8">Lacks conserved residue(s) required for the propagation of feature annotation.</text>
</comment>
<dbReference type="SMART" id="SM00179">
    <property type="entry name" value="EGF_CA"/>
    <property type="match status" value="3"/>
</dbReference>
<dbReference type="EMBL" id="CM002912">
    <property type="protein sequence ID" value="KMY98166.1"/>
    <property type="molecule type" value="Genomic_DNA"/>
</dbReference>
<reference evidence="14" key="1">
    <citation type="journal article" date="2013" name="Genome Res.">
        <title>A second-generation assembly of the Drosophila simulans genome provides new insights into patterns of lineage-specific divergence.</title>
        <authorList>
            <person name="Hu T.T."/>
            <person name="Eisen M.B."/>
            <person name="Thornton K.R."/>
            <person name="Andolfatto P."/>
        </authorList>
    </citation>
    <scope>NUCLEOTIDE SEQUENCE [LARGE SCALE GENOMIC DNA]</scope>
    <source>
        <strain evidence="14">W501</strain>
    </source>
</reference>
<dbReference type="Proteomes" id="UP000035880">
    <property type="component" value="Chromosome 3L"/>
</dbReference>
<dbReference type="Bgee" id="FBgn0185729">
    <property type="expression patterns" value="Expressed in embryo and 3 other cell types or tissues"/>
</dbReference>
<dbReference type="EMBL" id="CM002912">
    <property type="protein sequence ID" value="KMY98168.1"/>
    <property type="molecule type" value="Genomic_DNA"/>
</dbReference>
<dbReference type="InterPro" id="IPR000742">
    <property type="entry name" value="EGF"/>
</dbReference>
<accession>A0A0J9RS81</accession>
<dbReference type="InterPro" id="IPR000436">
    <property type="entry name" value="Sushi_SCR_CCP_dom"/>
</dbReference>
<gene>
    <name evidence="14" type="primary">Dsim\GD14034</name>
    <name evidence="14" type="ORF">Dsimw501_GD14034</name>
</gene>
<evidence type="ECO:0000313" key="14">
    <source>
        <dbReference type="EMBL" id="KMY98169.1"/>
    </source>
</evidence>
<keyword evidence="3" id="KW-0245">EGF-like domain</keyword>
<dbReference type="InterPro" id="IPR052080">
    <property type="entry name" value="vWF_C/EGF_Fibrillin"/>
</dbReference>
<sequence length="489" mass="54038">MGQDRMASSVIVLYALMCIGFSTASLNDNPEITPAIDNNLPFQYDNTCSSPPRIKNGKASVEHRRSGEHIFLVTYYSCKKNYKLKRAEENALYCSNGIWLGLKPNCTKIRKGKTRPKKQKKRCGINNGGCAHLCNRSTHKCECYEGYTLNTTDLTSCNDIDECKESNGGCSQVCYNFPGDFICTCNSGFIIDEIDEKTCLDIDECADPKLSWDCTAGCENLNGTYKCLPSLVGRVEPTDGEGFSPGEIVCRSGFKLSADGSECQDINECDLEDIDSVSGRVTYPYCEHKCENTIGSYICHCPEGYHLLEDRHSCILDGSELPPVREETPRTTKAPNIPSNDICPLFKSPANGKASCNKYLQNGFNYTGCNITCNAGYILQGSQFASCGHTGLWSSPEAKCVESLAWSCPALTPPRNGRFYPASCNNAPSKSHAICELLCDRGYLPASDLQLVCTTPWGWIQRRWQADGPQYEFQQSVKQDEGCVKIIHP</sequence>
<name>A0A0J9RS81_DROSI</name>
<keyword evidence="7" id="KW-0325">Glycoprotein</keyword>
<organism evidence="14">
    <name type="scientific">Drosophila simulans</name>
    <name type="common">Fruit fly</name>
    <dbReference type="NCBI Taxonomy" id="7240"/>
    <lineage>
        <taxon>Eukaryota</taxon>
        <taxon>Metazoa</taxon>
        <taxon>Ecdysozoa</taxon>
        <taxon>Arthropoda</taxon>
        <taxon>Hexapoda</taxon>
        <taxon>Insecta</taxon>
        <taxon>Pterygota</taxon>
        <taxon>Neoptera</taxon>
        <taxon>Endopterygota</taxon>
        <taxon>Diptera</taxon>
        <taxon>Brachycera</taxon>
        <taxon>Muscomorpha</taxon>
        <taxon>Ephydroidea</taxon>
        <taxon>Drosophilidae</taxon>
        <taxon>Drosophila</taxon>
        <taxon>Sophophora</taxon>
    </lineage>
</organism>
<evidence type="ECO:0000313" key="12">
    <source>
        <dbReference type="EMBL" id="KMY98167.1"/>
    </source>
</evidence>
<evidence type="ECO:0000256" key="1">
    <source>
        <dbReference type="ARBA" id="ARBA00004613"/>
    </source>
</evidence>